<evidence type="ECO:0000313" key="2">
    <source>
        <dbReference type="Proteomes" id="UP001465976"/>
    </source>
</evidence>
<dbReference type="Proteomes" id="UP001465976">
    <property type="component" value="Unassembled WGS sequence"/>
</dbReference>
<dbReference type="EMBL" id="JBAHYK010001432">
    <property type="protein sequence ID" value="KAL0568028.1"/>
    <property type="molecule type" value="Genomic_DNA"/>
</dbReference>
<keyword evidence="2" id="KW-1185">Reference proteome</keyword>
<proteinExistence type="predicted"/>
<name>A0ABR3EYM2_9AGAR</name>
<evidence type="ECO:0000313" key="1">
    <source>
        <dbReference type="EMBL" id="KAL0568028.1"/>
    </source>
</evidence>
<gene>
    <name evidence="1" type="ORF">V5O48_013960</name>
</gene>
<organism evidence="1 2">
    <name type="scientific">Marasmius crinis-equi</name>
    <dbReference type="NCBI Taxonomy" id="585013"/>
    <lineage>
        <taxon>Eukaryota</taxon>
        <taxon>Fungi</taxon>
        <taxon>Dikarya</taxon>
        <taxon>Basidiomycota</taxon>
        <taxon>Agaricomycotina</taxon>
        <taxon>Agaricomycetes</taxon>
        <taxon>Agaricomycetidae</taxon>
        <taxon>Agaricales</taxon>
        <taxon>Marasmiineae</taxon>
        <taxon>Marasmiaceae</taxon>
        <taxon>Marasmius</taxon>
    </lineage>
</organism>
<comment type="caution">
    <text evidence="1">The sequence shown here is derived from an EMBL/GenBank/DDBJ whole genome shotgun (WGS) entry which is preliminary data.</text>
</comment>
<reference evidence="1 2" key="1">
    <citation type="submission" date="2024-02" db="EMBL/GenBank/DDBJ databases">
        <title>A draft genome for the cacao thread blight pathogen Marasmius crinis-equi.</title>
        <authorList>
            <person name="Cohen S.P."/>
            <person name="Baruah I.K."/>
            <person name="Amoako-Attah I."/>
            <person name="Bukari Y."/>
            <person name="Meinhardt L.W."/>
            <person name="Bailey B.A."/>
        </authorList>
    </citation>
    <scope>NUCLEOTIDE SEQUENCE [LARGE SCALE GENOMIC DNA]</scope>
    <source>
        <strain evidence="1 2">GH-76</strain>
    </source>
</reference>
<accession>A0ABR3EYM2</accession>
<sequence>MAILHSITSLTDDKDAAAGMAIILQHTISSALDITSNGWFSLNSILPNQKVLQRISHEGEDGDMYFLQGLAKTYRLGGTIIDITLHLIKVVLGVH</sequence>
<protein>
    <submittedName>
        <fullName evidence="1">Uncharacterized protein</fullName>
    </submittedName>
</protein>
<feature type="non-terminal residue" evidence="1">
    <location>
        <position position="95"/>
    </location>
</feature>